<dbReference type="AlphaFoldDB" id="A3LRV3"/>
<dbReference type="PANTHER" id="PTHR38663:SF1">
    <property type="entry name" value="L-ORNITHINE N(5)-MONOOXYGENASE"/>
    <property type="match status" value="1"/>
</dbReference>
<gene>
    <name evidence="2" type="ORF">PICST_43699</name>
</gene>
<dbReference type="Gene3D" id="3.50.50.60">
    <property type="entry name" value="FAD/NAD(P)-binding domain"/>
    <property type="match status" value="1"/>
</dbReference>
<evidence type="ECO:0000256" key="1">
    <source>
        <dbReference type="SAM" id="MobiDB-lite"/>
    </source>
</evidence>
<accession>A3LRV3</accession>
<sequence length="619" mass="70778">MNPDIVDIPLENFFEVIVIGGGTCSLAITARLCEEYPASIYTEDEHQRFHWLRQRGSRVNLINRNVSSRTTFKPPSKDRCYAPRRKFQPSDILVLDAAGERFMSQWDNQFGSCQIPYLRSPMFFHPDPVNVDGLVSFAHLSKRESAGDIMEIKNVVGKEYSKHQLKKLAKKNTRKRTSPIPSTNANHDKPGIIDINMRDWKDYYRPSTKLFEDFCKDIVDRYSLHNNVKKDEAINVEERFINVLGKEEYGKGFVIKSANGETFGCKICIVATGHRGEVNYPIKPFEDPHFPEGSCHTTHLFNKEVNFLGKELMIKPRASKSRSIVIVGGGLTSAQLAHVAANVGISKIYLMLRGPVKIKHFDFHLDWVTKYKNVKKSAFYMKDTDQERWEMIQEAREGGSFNPEYYKKILDHVKNGRVDLMKYTSITNSEWDSDTKTWKLLIKSKSETKTAKGEDIYFERELENIDYIYFATGITANVKSLDFLQPVIQDHDIECVNGFPCLTDNLQWNNDLLLFMIGKNASLRTGPSSANLDGARLGAERIGWYIQDLLSSGKLEWKTRRCKFCSSESPVSNVSLDSKLDGDSESEVETDTDEELSSFDTRLKLASGQMNWYSLLDNM</sequence>
<feature type="region of interest" description="Disordered" evidence="1">
    <location>
        <begin position="569"/>
        <end position="593"/>
    </location>
</feature>
<name>A3LRV3_PICST</name>
<feature type="region of interest" description="Disordered" evidence="1">
    <location>
        <begin position="169"/>
        <end position="188"/>
    </location>
</feature>
<reference evidence="2 3" key="1">
    <citation type="journal article" date="2007" name="Nat. Biotechnol.">
        <title>Genome sequence of the lignocellulose-bioconverting and xylose-fermenting yeast Pichia stipitis.</title>
        <authorList>
            <person name="Jeffries T.W."/>
            <person name="Grigoriev I.V."/>
            <person name="Grimwood J."/>
            <person name="Laplaza J.M."/>
            <person name="Aerts A."/>
            <person name="Salamov A."/>
            <person name="Schmutz J."/>
            <person name="Lindquist E."/>
            <person name="Dehal P."/>
            <person name="Shapiro H."/>
            <person name="Jin Y.S."/>
            <person name="Passoth V."/>
            <person name="Richardson P.M."/>
        </authorList>
    </citation>
    <scope>NUCLEOTIDE SEQUENCE [LARGE SCALE GENOMIC DNA]</scope>
    <source>
        <strain evidence="3">ATCC 58785 / CBS 6054 / NBRC 10063 / NRRL Y-11545</strain>
    </source>
</reference>
<dbReference type="eggNOG" id="ENOG502QPIW">
    <property type="taxonomic scope" value="Eukaryota"/>
</dbReference>
<dbReference type="KEGG" id="pic:PICST_43699"/>
<feature type="compositionally biased region" description="Acidic residues" evidence="1">
    <location>
        <begin position="583"/>
        <end position="593"/>
    </location>
</feature>
<organism evidence="2 3">
    <name type="scientific">Scheffersomyces stipitis (strain ATCC 58785 / CBS 6054 / NBRC 10063 / NRRL Y-11545)</name>
    <name type="common">Yeast</name>
    <name type="synonym">Pichia stipitis</name>
    <dbReference type="NCBI Taxonomy" id="322104"/>
    <lineage>
        <taxon>Eukaryota</taxon>
        <taxon>Fungi</taxon>
        <taxon>Dikarya</taxon>
        <taxon>Ascomycota</taxon>
        <taxon>Saccharomycotina</taxon>
        <taxon>Pichiomycetes</taxon>
        <taxon>Debaryomycetaceae</taxon>
        <taxon>Scheffersomyces</taxon>
    </lineage>
</organism>
<dbReference type="GeneID" id="4838028"/>
<dbReference type="InterPro" id="IPR036188">
    <property type="entry name" value="FAD/NAD-bd_sf"/>
</dbReference>
<evidence type="ECO:0000313" key="3">
    <source>
        <dbReference type="Proteomes" id="UP000002258"/>
    </source>
</evidence>
<protein>
    <submittedName>
        <fullName evidence="2">Uncharacterized protein</fullName>
    </submittedName>
</protein>
<dbReference type="OrthoDB" id="76038at2759"/>
<dbReference type="EMBL" id="CP000497">
    <property type="protein sequence ID" value="ABN65795.2"/>
    <property type="molecule type" value="Genomic_DNA"/>
</dbReference>
<dbReference type="HOGENOM" id="CLU_014633_1_1_1"/>
<dbReference type="Proteomes" id="UP000002258">
    <property type="component" value="Chromosome 3"/>
</dbReference>
<dbReference type="PANTHER" id="PTHR38663">
    <property type="match status" value="1"/>
</dbReference>
<dbReference type="OMA" id="ACHSMQI"/>
<evidence type="ECO:0000313" key="2">
    <source>
        <dbReference type="EMBL" id="ABN65795.2"/>
    </source>
</evidence>
<proteinExistence type="predicted"/>
<dbReference type="InParanoid" id="A3LRV3"/>
<dbReference type="SUPFAM" id="SSF51905">
    <property type="entry name" value="FAD/NAD(P)-binding domain"/>
    <property type="match status" value="2"/>
</dbReference>
<dbReference type="RefSeq" id="XP_001383824.2">
    <property type="nucleotide sequence ID" value="XM_001383787.1"/>
</dbReference>
<keyword evidence="3" id="KW-1185">Reference proteome</keyword>